<organism evidence="2 3">
    <name type="scientific">Patiriisocius marinistellae</name>
    <dbReference type="NCBI Taxonomy" id="2494560"/>
    <lineage>
        <taxon>Bacteria</taxon>
        <taxon>Pseudomonadati</taxon>
        <taxon>Bacteroidota</taxon>
        <taxon>Flavobacteriia</taxon>
        <taxon>Flavobacteriales</taxon>
        <taxon>Flavobacteriaceae</taxon>
        <taxon>Patiriisocius</taxon>
    </lineage>
</organism>
<feature type="transmembrane region" description="Helical" evidence="1">
    <location>
        <begin position="76"/>
        <end position="93"/>
    </location>
</feature>
<evidence type="ECO:0000313" key="2">
    <source>
        <dbReference type="EMBL" id="GEQ85169.1"/>
    </source>
</evidence>
<dbReference type="Proteomes" id="UP000326994">
    <property type="component" value="Unassembled WGS sequence"/>
</dbReference>
<dbReference type="EMBL" id="BKCF01000001">
    <property type="protein sequence ID" value="GEQ85169.1"/>
    <property type="molecule type" value="Genomic_DNA"/>
</dbReference>
<keyword evidence="1" id="KW-0472">Membrane</keyword>
<dbReference type="RefSeq" id="WP_151893099.1">
    <property type="nucleotide sequence ID" value="NZ_BKCF01000001.1"/>
</dbReference>
<dbReference type="AlphaFoldDB" id="A0A5J4FYD5"/>
<feature type="transmembrane region" description="Helical" evidence="1">
    <location>
        <begin position="43"/>
        <end position="64"/>
    </location>
</feature>
<dbReference type="OrthoDB" id="1446429at2"/>
<keyword evidence="3" id="KW-1185">Reference proteome</keyword>
<name>A0A5J4FYD5_9FLAO</name>
<protein>
    <submittedName>
        <fullName evidence="2">Uncharacterized protein</fullName>
    </submittedName>
</protein>
<proteinExistence type="predicted"/>
<keyword evidence="1" id="KW-0812">Transmembrane</keyword>
<keyword evidence="1" id="KW-1133">Transmembrane helix</keyword>
<evidence type="ECO:0000313" key="3">
    <source>
        <dbReference type="Proteomes" id="UP000326994"/>
    </source>
</evidence>
<feature type="transmembrane region" description="Helical" evidence="1">
    <location>
        <begin position="113"/>
        <end position="137"/>
    </location>
</feature>
<reference evidence="2 3" key="1">
    <citation type="submission" date="2019-08" db="EMBL/GenBank/DDBJ databases">
        <title>Ulvibacter marinistellae sp. nov., isolated from a starfish, Patiria pectinifera.</title>
        <authorList>
            <person name="Kawano K."/>
            <person name="Ushijima N."/>
            <person name="Kihara M."/>
            <person name="Itoh H."/>
        </authorList>
    </citation>
    <scope>NUCLEOTIDE SEQUENCE [LARGE SCALE GENOMIC DNA]</scope>
    <source>
        <strain evidence="2 3">KK4</strain>
    </source>
</reference>
<accession>A0A5J4FYD5</accession>
<gene>
    <name evidence="2" type="ORF">ULMS_06770</name>
</gene>
<sequence>MALHKILKIVALVLSVAGIVLWGMIVAKGDEAIIESGGEGLDAILYVAYITFAIVLVAVLIFVIKGLFEGNIKKTLVSLGAFVLIFVIAYVLAGGVESVNRDGEIITAQTSKWIGTGLYAFYIMAILAIIAMVFSGVKKLTTR</sequence>
<evidence type="ECO:0000256" key="1">
    <source>
        <dbReference type="SAM" id="Phobius"/>
    </source>
</evidence>
<comment type="caution">
    <text evidence="2">The sequence shown here is derived from an EMBL/GenBank/DDBJ whole genome shotgun (WGS) entry which is preliminary data.</text>
</comment>